<dbReference type="AlphaFoldDB" id="A0A5P2H635"/>
<feature type="transmembrane region" description="Helical" evidence="12">
    <location>
        <begin position="330"/>
        <end position="352"/>
    </location>
</feature>
<evidence type="ECO:0000256" key="11">
    <source>
        <dbReference type="SAM" id="MobiDB-lite"/>
    </source>
</evidence>
<feature type="compositionally biased region" description="Polar residues" evidence="11">
    <location>
        <begin position="1"/>
        <end position="10"/>
    </location>
</feature>
<dbReference type="SUPFAM" id="SSF81340">
    <property type="entry name" value="Clc chloride channel"/>
    <property type="match status" value="1"/>
</dbReference>
<evidence type="ECO:0000256" key="8">
    <source>
        <dbReference type="ARBA" id="ARBA00023214"/>
    </source>
</evidence>
<evidence type="ECO:0000256" key="7">
    <source>
        <dbReference type="ARBA" id="ARBA00023173"/>
    </source>
</evidence>
<dbReference type="InterPro" id="IPR000644">
    <property type="entry name" value="CBS_dom"/>
</dbReference>
<evidence type="ECO:0000256" key="12">
    <source>
        <dbReference type="SAM" id="Phobius"/>
    </source>
</evidence>
<feature type="transmembrane region" description="Helical" evidence="12">
    <location>
        <begin position="222"/>
        <end position="239"/>
    </location>
</feature>
<evidence type="ECO:0000313" key="14">
    <source>
        <dbReference type="EMBL" id="QET02640.1"/>
    </source>
</evidence>
<dbReference type="PRINTS" id="PR00762">
    <property type="entry name" value="CLCHANNEL"/>
</dbReference>
<evidence type="ECO:0000256" key="3">
    <source>
        <dbReference type="ARBA" id="ARBA00022692"/>
    </source>
</evidence>
<feature type="transmembrane region" description="Helical" evidence="12">
    <location>
        <begin position="384"/>
        <end position="411"/>
    </location>
</feature>
<dbReference type="Gene3D" id="1.10.3080.10">
    <property type="entry name" value="Clc chloride channel"/>
    <property type="match status" value="1"/>
</dbReference>
<name>A0A5P2H635_9BURK</name>
<reference evidence="14 15" key="1">
    <citation type="submission" date="2019-09" db="EMBL/GenBank/DDBJ databases">
        <title>FDA dAtabase for Regulatory Grade micrObial Sequences (FDA-ARGOS): Supporting development and validation of Infectious Disease Dx tests.</title>
        <authorList>
            <person name="Sciortino C."/>
            <person name="Tallon L."/>
            <person name="Sadzewicz L."/>
            <person name="Vavikolanu K."/>
            <person name="Mehta A."/>
            <person name="Aluvathingal J."/>
            <person name="Nadendla S."/>
            <person name="Nandy P."/>
            <person name="Geyer C."/>
            <person name="Yan Y."/>
            <person name="Sichtig H."/>
        </authorList>
    </citation>
    <scope>NUCLEOTIDE SEQUENCE [LARGE SCALE GENOMIC DNA]</scope>
    <source>
        <strain evidence="14 15">FDAARGOS_664</strain>
    </source>
</reference>
<gene>
    <name evidence="14" type="ORF">FOB72_11705</name>
</gene>
<evidence type="ECO:0000256" key="6">
    <source>
        <dbReference type="ARBA" id="ARBA00023136"/>
    </source>
</evidence>
<comment type="subcellular location">
    <subcellularLocation>
        <location evidence="1">Membrane</location>
        <topology evidence="1">Multi-pass membrane protein</topology>
    </subcellularLocation>
</comment>
<feature type="transmembrane region" description="Helical" evidence="12">
    <location>
        <begin position="293"/>
        <end position="310"/>
    </location>
</feature>
<evidence type="ECO:0000259" key="13">
    <source>
        <dbReference type="PROSITE" id="PS51371"/>
    </source>
</evidence>
<keyword evidence="7" id="KW-0869">Chloride channel</keyword>
<feature type="transmembrane region" description="Helical" evidence="12">
    <location>
        <begin position="39"/>
        <end position="68"/>
    </location>
</feature>
<sequence>MRSNSTSAESTRGAERPIASRHDALQHDGRRDYAVDGRLPMLAGIALLLGGVSTGAAWVLVNLIRFFTNLFFYRTLSFAETSPAHHALGLWVVALPVIGGLIVGLMARYGSDKIRGHGIPEAMEAVLFGRSRMSPKVAVLKPLSSGIVIGSGGPFGAEGPIIMTGGSIASLLAQLLHLSAAERKTLLVAGACAGMTAIFGTPVAAVLLAIELLLFELRPRSLLPVALACAVAGFLRALVFEPGPLFPLQTAPVSVMALGACIVAGLLCGGLGAGLTLALYRTEDAFSRLPMHWMWWPALGGLVVGIGGYFEPRALGIGYDVIGDLLNNRLAIEVAVALLAVKAVIWVAALGSGTSGGVLAPLLMLGAGLGVVLAPWLPGGSPSLWALVCMAGVLGSVLGAPLTAIVFAFGLTHDSEALLPLLLTTAVAYGFSVLTMKRSIMTEKIARRGLHIWREYGVDPLEHAHVADLMTRDVVAIDGDLPLEAAVARYFGERAPHRAYPVVGDGRVLGMLNRAAIDAAAQAPGAPLACRDLLPVPSDGVGAVLLPTHTGRAAAGRMATLGVARLPVVADLASMRLVGIVSLRDLAAPSRRVLDEETTRERPLAQSL</sequence>
<dbReference type="OrthoDB" id="9767361at2"/>
<evidence type="ECO:0000256" key="9">
    <source>
        <dbReference type="ARBA" id="ARBA00023303"/>
    </source>
</evidence>
<dbReference type="SUPFAM" id="SSF54631">
    <property type="entry name" value="CBS-domain pair"/>
    <property type="match status" value="1"/>
</dbReference>
<dbReference type="InterPro" id="IPR014743">
    <property type="entry name" value="Cl-channel_core"/>
</dbReference>
<dbReference type="PROSITE" id="PS51371">
    <property type="entry name" value="CBS"/>
    <property type="match status" value="1"/>
</dbReference>
<feature type="transmembrane region" description="Helical" evidence="12">
    <location>
        <begin position="251"/>
        <end position="273"/>
    </location>
</feature>
<feature type="transmembrane region" description="Helical" evidence="12">
    <location>
        <begin position="186"/>
        <end position="210"/>
    </location>
</feature>
<keyword evidence="6 12" id="KW-0472">Membrane</keyword>
<keyword evidence="2" id="KW-0813">Transport</keyword>
<proteinExistence type="predicted"/>
<dbReference type="InterPro" id="IPR001807">
    <property type="entry name" value="ClC"/>
</dbReference>
<evidence type="ECO:0000256" key="5">
    <source>
        <dbReference type="ARBA" id="ARBA00023065"/>
    </source>
</evidence>
<dbReference type="PANTHER" id="PTHR43427:SF6">
    <property type="entry name" value="CHLORIDE CHANNEL PROTEIN CLC-E"/>
    <property type="match status" value="1"/>
</dbReference>
<feature type="region of interest" description="Disordered" evidence="11">
    <location>
        <begin position="1"/>
        <end position="21"/>
    </location>
</feature>
<dbReference type="GO" id="GO:0005254">
    <property type="term" value="F:chloride channel activity"/>
    <property type="evidence" value="ECO:0007669"/>
    <property type="project" value="UniProtKB-KW"/>
</dbReference>
<dbReference type="GO" id="GO:0034707">
    <property type="term" value="C:chloride channel complex"/>
    <property type="evidence" value="ECO:0007669"/>
    <property type="project" value="UniProtKB-KW"/>
</dbReference>
<keyword evidence="5" id="KW-0406">Ion transport</keyword>
<feature type="compositionally biased region" description="Basic and acidic residues" evidence="11">
    <location>
        <begin position="12"/>
        <end position="21"/>
    </location>
</feature>
<dbReference type="Gene3D" id="3.10.580.10">
    <property type="entry name" value="CBS-domain"/>
    <property type="match status" value="1"/>
</dbReference>
<evidence type="ECO:0000256" key="4">
    <source>
        <dbReference type="ARBA" id="ARBA00022989"/>
    </source>
</evidence>
<feature type="transmembrane region" description="Helical" evidence="12">
    <location>
        <begin position="358"/>
        <end position="377"/>
    </location>
</feature>
<evidence type="ECO:0000256" key="1">
    <source>
        <dbReference type="ARBA" id="ARBA00004141"/>
    </source>
</evidence>
<dbReference type="Pfam" id="PF00571">
    <property type="entry name" value="CBS"/>
    <property type="match status" value="2"/>
</dbReference>
<dbReference type="InterPro" id="IPR050368">
    <property type="entry name" value="ClC-type_chloride_channel"/>
</dbReference>
<dbReference type="InterPro" id="IPR046342">
    <property type="entry name" value="CBS_dom_sf"/>
</dbReference>
<keyword evidence="9" id="KW-0407">Ion channel</keyword>
<accession>A0A5P2H635</accession>
<organism evidence="14 15">
    <name type="scientific">Cupriavidus pauculus</name>
    <dbReference type="NCBI Taxonomy" id="82633"/>
    <lineage>
        <taxon>Bacteria</taxon>
        <taxon>Pseudomonadati</taxon>
        <taxon>Pseudomonadota</taxon>
        <taxon>Betaproteobacteria</taxon>
        <taxon>Burkholderiales</taxon>
        <taxon>Burkholderiaceae</taxon>
        <taxon>Cupriavidus</taxon>
    </lineage>
</organism>
<evidence type="ECO:0000313" key="15">
    <source>
        <dbReference type="Proteomes" id="UP000322822"/>
    </source>
</evidence>
<keyword evidence="8" id="KW-0868">Chloride</keyword>
<feature type="transmembrane region" description="Helical" evidence="12">
    <location>
        <begin position="417"/>
        <end position="436"/>
    </location>
</feature>
<evidence type="ECO:0000256" key="2">
    <source>
        <dbReference type="ARBA" id="ARBA00022448"/>
    </source>
</evidence>
<evidence type="ECO:0000256" key="10">
    <source>
        <dbReference type="PROSITE-ProRule" id="PRU00703"/>
    </source>
</evidence>
<keyword evidence="4 12" id="KW-1133">Transmembrane helix</keyword>
<dbReference type="EMBL" id="CP044065">
    <property type="protein sequence ID" value="QET02640.1"/>
    <property type="molecule type" value="Genomic_DNA"/>
</dbReference>
<dbReference type="Proteomes" id="UP000322822">
    <property type="component" value="Chromosome 1"/>
</dbReference>
<keyword evidence="3 12" id="KW-0812">Transmembrane</keyword>
<feature type="transmembrane region" description="Helical" evidence="12">
    <location>
        <begin position="88"/>
        <end position="107"/>
    </location>
</feature>
<dbReference type="Pfam" id="PF00654">
    <property type="entry name" value="Voltage_CLC"/>
    <property type="match status" value="1"/>
</dbReference>
<protein>
    <submittedName>
        <fullName evidence="14">CBS domain-containing protein</fullName>
    </submittedName>
</protein>
<dbReference type="CDD" id="cd00400">
    <property type="entry name" value="Voltage_gated_ClC"/>
    <property type="match status" value="1"/>
</dbReference>
<keyword evidence="10" id="KW-0129">CBS domain</keyword>
<dbReference type="PANTHER" id="PTHR43427">
    <property type="entry name" value="CHLORIDE CHANNEL PROTEIN CLC-E"/>
    <property type="match status" value="1"/>
</dbReference>
<feature type="domain" description="CBS" evidence="13">
    <location>
        <begin position="470"/>
        <end position="528"/>
    </location>
</feature>
<dbReference type="SMART" id="SM00116">
    <property type="entry name" value="CBS"/>
    <property type="match status" value="2"/>
</dbReference>